<evidence type="ECO:0000256" key="1">
    <source>
        <dbReference type="ARBA" id="ARBA00022801"/>
    </source>
</evidence>
<evidence type="ECO:0000313" key="4">
    <source>
        <dbReference type="Proteomes" id="UP000051580"/>
    </source>
</evidence>
<dbReference type="InterPro" id="IPR029058">
    <property type="entry name" value="AB_hydrolase_fold"/>
</dbReference>
<comment type="caution">
    <text evidence="3">The sequence shown here is derived from an EMBL/GenBank/DDBJ whole genome shotgun (WGS) entry which is preliminary data.</text>
</comment>
<dbReference type="AlphaFoldDB" id="A0A0R1UK99"/>
<sequence>MFKFTCGGSDYPVTVTFYQPAAIADFKPQRRPLVVLLPGGGYEFYADRENEIMALQYLAQGFAVAVVAYRLRQQPPVLPGALYQLAGVIQEFRQHAARYAISPEHILLVGFSAGGHLAALYADLWPQLARNRGVTAATLRVSALTLGYPVIGLRLGWPLTTAARATITGDWPDHEADRLVTPQNPPTFIWTTADDELVPADNTRRYVTALQQQGILNQSLIYPHGPHGLSLARAVTAFPQSFDPTDPAFGERFIRPDVAGWFDRQLQWLDGVWQLNRFWRQQ</sequence>
<feature type="domain" description="BD-FAE-like" evidence="2">
    <location>
        <begin position="29"/>
        <end position="122"/>
    </location>
</feature>
<accession>A0A0R1UK99</accession>
<protein>
    <recommendedName>
        <fullName evidence="2">BD-FAE-like domain-containing protein</fullName>
    </recommendedName>
</protein>
<dbReference type="Pfam" id="PF20434">
    <property type="entry name" value="BD-FAE"/>
    <property type="match status" value="1"/>
</dbReference>
<dbReference type="EMBL" id="AZFS01000061">
    <property type="protein sequence ID" value="KRL93724.1"/>
    <property type="molecule type" value="Genomic_DNA"/>
</dbReference>
<proteinExistence type="predicted"/>
<dbReference type="PATRIC" id="fig|1423753.3.peg.948"/>
<dbReference type="Proteomes" id="UP000051580">
    <property type="component" value="Unassembled WGS sequence"/>
</dbReference>
<dbReference type="PANTHER" id="PTHR48081">
    <property type="entry name" value="AB HYDROLASE SUPERFAMILY PROTEIN C4A8.06C"/>
    <property type="match status" value="1"/>
</dbReference>
<dbReference type="InterPro" id="IPR049492">
    <property type="entry name" value="BD-FAE-like_dom"/>
</dbReference>
<dbReference type="InterPro" id="IPR050300">
    <property type="entry name" value="GDXG_lipolytic_enzyme"/>
</dbReference>
<name>A0A0R1UK99_9LACO</name>
<gene>
    <name evidence="3" type="ORF">FD28_GL000909</name>
</gene>
<evidence type="ECO:0000259" key="2">
    <source>
        <dbReference type="Pfam" id="PF20434"/>
    </source>
</evidence>
<keyword evidence="4" id="KW-1185">Reference proteome</keyword>
<reference evidence="3 4" key="1">
    <citation type="journal article" date="2015" name="Genome Announc.">
        <title>Expanding the biotechnology potential of lactobacilli through comparative genomics of 213 strains and associated genera.</title>
        <authorList>
            <person name="Sun Z."/>
            <person name="Harris H.M."/>
            <person name="McCann A."/>
            <person name="Guo C."/>
            <person name="Argimon S."/>
            <person name="Zhang W."/>
            <person name="Yang X."/>
            <person name="Jeffery I.B."/>
            <person name="Cooney J.C."/>
            <person name="Kagawa T.F."/>
            <person name="Liu W."/>
            <person name="Song Y."/>
            <person name="Salvetti E."/>
            <person name="Wrobel A."/>
            <person name="Rasinkangas P."/>
            <person name="Parkhill J."/>
            <person name="Rea M.C."/>
            <person name="O'Sullivan O."/>
            <person name="Ritari J."/>
            <person name="Douillard F.P."/>
            <person name="Paul Ross R."/>
            <person name="Yang R."/>
            <person name="Briner A.E."/>
            <person name="Felis G.E."/>
            <person name="de Vos W.M."/>
            <person name="Barrangou R."/>
            <person name="Klaenhammer T.R."/>
            <person name="Caufield P.W."/>
            <person name="Cui Y."/>
            <person name="Zhang H."/>
            <person name="O'Toole P.W."/>
        </authorList>
    </citation>
    <scope>NUCLEOTIDE SEQUENCE [LARGE SCALE GENOMIC DNA]</scope>
    <source>
        <strain evidence="3 4">DSM 16381</strain>
    </source>
</reference>
<keyword evidence="1" id="KW-0378">Hydrolase</keyword>
<evidence type="ECO:0000313" key="3">
    <source>
        <dbReference type="EMBL" id="KRL93724.1"/>
    </source>
</evidence>
<dbReference type="Gene3D" id="3.40.50.1820">
    <property type="entry name" value="alpha/beta hydrolase"/>
    <property type="match status" value="1"/>
</dbReference>
<dbReference type="RefSeq" id="WP_057734771.1">
    <property type="nucleotide sequence ID" value="NZ_AZFS01000061.1"/>
</dbReference>
<dbReference type="SUPFAM" id="SSF53474">
    <property type="entry name" value="alpha/beta-Hydrolases"/>
    <property type="match status" value="1"/>
</dbReference>
<dbReference type="STRING" id="1423753.FD28_GL000909"/>
<organism evidence="3 4">
    <name type="scientific">Levilactobacillus hammesii DSM 16381</name>
    <dbReference type="NCBI Taxonomy" id="1423753"/>
    <lineage>
        <taxon>Bacteria</taxon>
        <taxon>Bacillati</taxon>
        <taxon>Bacillota</taxon>
        <taxon>Bacilli</taxon>
        <taxon>Lactobacillales</taxon>
        <taxon>Lactobacillaceae</taxon>
        <taxon>Levilactobacillus</taxon>
    </lineage>
</organism>
<dbReference type="GO" id="GO:0016787">
    <property type="term" value="F:hydrolase activity"/>
    <property type="evidence" value="ECO:0007669"/>
    <property type="project" value="UniProtKB-KW"/>
</dbReference>